<dbReference type="SUPFAM" id="SSF159121">
    <property type="entry name" value="BC4932-like"/>
    <property type="match status" value="1"/>
</dbReference>
<evidence type="ECO:0000313" key="3">
    <source>
        <dbReference type="Proteomes" id="UP000004283"/>
    </source>
</evidence>
<evidence type="ECO:0000313" key="2">
    <source>
        <dbReference type="EMBL" id="EEJ42139.1"/>
    </source>
</evidence>
<dbReference type="EMBL" id="ACKV01000069">
    <property type="protein sequence ID" value="EEJ42139.1"/>
    <property type="molecule type" value="Genomic_DNA"/>
</dbReference>
<evidence type="ECO:0000256" key="1">
    <source>
        <dbReference type="SAM" id="Phobius"/>
    </source>
</evidence>
<protein>
    <recommendedName>
        <fullName evidence="4">DUF1093 domain-containing protein</fullName>
    </recommendedName>
</protein>
<sequence length="139" mass="16009">MKIIVEEYYEFESRKSIILVSIILVLMAIVFVQAARYYHDTYVTEVGYAKASAHVPKKEKTTDDNGKVIAHSHSYIYNFHFVTKKGERKTLNYKLSGENVRPLKKNSFVKADISDKRVVKGPYIISKSTIPDNIIHKLK</sequence>
<dbReference type="HOGENOM" id="CLU_153157_0_0_9"/>
<comment type="caution">
    <text evidence="2">The sequence shown here is derived from an EMBL/GenBank/DDBJ whole genome shotgun (WGS) entry which is preliminary data.</text>
</comment>
<dbReference type="Pfam" id="PF06486">
    <property type="entry name" value="DUF1093"/>
    <property type="match status" value="1"/>
</dbReference>
<dbReference type="RefSeq" id="WP_004164287.1">
    <property type="nucleotide sequence ID" value="NZ_GG693384.1"/>
</dbReference>
<feature type="transmembrane region" description="Helical" evidence="1">
    <location>
        <begin position="16"/>
        <end position="35"/>
    </location>
</feature>
<gene>
    <name evidence="2" type="ORF">HMPREF0555_1227</name>
</gene>
<dbReference type="Proteomes" id="UP000004283">
    <property type="component" value="Unassembled WGS sequence"/>
</dbReference>
<evidence type="ECO:0008006" key="4">
    <source>
        <dbReference type="Google" id="ProtNLM"/>
    </source>
</evidence>
<keyword evidence="1" id="KW-0472">Membrane</keyword>
<keyword evidence="1" id="KW-1133">Transmembrane helix</keyword>
<organism evidence="2 3">
    <name type="scientific">Leuconostoc mesenteroides subsp. cremoris ATCC 19254</name>
    <dbReference type="NCBI Taxonomy" id="586220"/>
    <lineage>
        <taxon>Bacteria</taxon>
        <taxon>Bacillati</taxon>
        <taxon>Bacillota</taxon>
        <taxon>Bacilli</taxon>
        <taxon>Lactobacillales</taxon>
        <taxon>Lactobacillaceae</taxon>
        <taxon>Leuconostoc</taxon>
    </lineage>
</organism>
<reference evidence="2 3" key="1">
    <citation type="submission" date="2009-04" db="EMBL/GenBank/DDBJ databases">
        <authorList>
            <person name="Qin X."/>
            <person name="Bachman B."/>
            <person name="Battles P."/>
            <person name="Bell A."/>
            <person name="Bess C."/>
            <person name="Bickham C."/>
            <person name="Chaboub L."/>
            <person name="Chen D."/>
            <person name="Coyle M."/>
            <person name="Deiros D.R."/>
            <person name="Dinh H."/>
            <person name="Forbes L."/>
            <person name="Fowler G."/>
            <person name="Francisco L."/>
            <person name="Fu Q."/>
            <person name="Gubbala S."/>
            <person name="Hale W."/>
            <person name="Han Y."/>
            <person name="Hemphill L."/>
            <person name="Highlander S.K."/>
            <person name="Hirani K."/>
            <person name="Hogues M."/>
            <person name="Jackson L."/>
            <person name="Jakkamsetti A."/>
            <person name="Javaid M."/>
            <person name="Jiang H."/>
            <person name="Korchina V."/>
            <person name="Kovar C."/>
            <person name="Lara F."/>
            <person name="Lee S."/>
            <person name="Mata R."/>
            <person name="Mathew T."/>
            <person name="Moen C."/>
            <person name="Morales K."/>
            <person name="Munidasa M."/>
            <person name="Nazareth L."/>
            <person name="Ngo R."/>
            <person name="Nguyen L."/>
            <person name="Okwuonu G."/>
            <person name="Ongeri F."/>
            <person name="Patil S."/>
            <person name="Petrosino J."/>
            <person name="Pham C."/>
            <person name="Pham P."/>
            <person name="Pu L.-L."/>
            <person name="Puazo M."/>
            <person name="Raj R."/>
            <person name="Reid J."/>
            <person name="Rouhana J."/>
            <person name="Saada N."/>
            <person name="Shang Y."/>
            <person name="Simmons D."/>
            <person name="Thornton R."/>
            <person name="Warren J."/>
            <person name="Weissenberger G."/>
            <person name="Zhang J."/>
            <person name="Zhang L."/>
            <person name="Zhou C."/>
            <person name="Zhu D."/>
            <person name="Muzny D."/>
            <person name="Worley K."/>
            <person name="Gibbs R."/>
        </authorList>
    </citation>
    <scope>NUCLEOTIDE SEQUENCE [LARGE SCALE GENOMIC DNA]</scope>
    <source>
        <strain evidence="2 3">ATCC 19254</strain>
    </source>
</reference>
<dbReference type="AlphaFoldDB" id="C2KKR1"/>
<dbReference type="InterPro" id="IPR036166">
    <property type="entry name" value="YxeA-like_sf"/>
</dbReference>
<proteinExistence type="predicted"/>
<name>C2KKR1_LEUMC</name>
<accession>C2KKR1</accession>
<dbReference type="InterPro" id="IPR006542">
    <property type="entry name" value="DUF1093"/>
</dbReference>
<keyword evidence="1" id="KW-0812">Transmembrane</keyword>
<dbReference type="Gene3D" id="2.40.50.480">
    <property type="match status" value="1"/>
</dbReference>